<dbReference type="EMBL" id="FOGD01000001">
    <property type="protein sequence ID" value="SEQ38732.1"/>
    <property type="molecule type" value="Genomic_DNA"/>
</dbReference>
<evidence type="ECO:0008006" key="4">
    <source>
        <dbReference type="Google" id="ProtNLM"/>
    </source>
</evidence>
<dbReference type="AlphaFoldDB" id="A0A1H9FLE4"/>
<name>A0A1H9FLE4_9BURK</name>
<dbReference type="Proteomes" id="UP000199766">
    <property type="component" value="Unassembled WGS sequence"/>
</dbReference>
<reference evidence="2 3" key="1">
    <citation type="submission" date="2016-10" db="EMBL/GenBank/DDBJ databases">
        <authorList>
            <person name="de Groot N.N."/>
        </authorList>
    </citation>
    <scope>NUCLEOTIDE SEQUENCE [LARGE SCALE GENOMIC DNA]</scope>
    <source>
        <strain evidence="2 3">ATCC 35958</strain>
    </source>
</reference>
<dbReference type="Gene3D" id="3.40.190.10">
    <property type="entry name" value="Periplasmic binding protein-like II"/>
    <property type="match status" value="1"/>
</dbReference>
<protein>
    <recommendedName>
        <fullName evidence="4">Phosphate ABC transporter substrate-binding protein</fullName>
    </recommendedName>
</protein>
<keyword evidence="1" id="KW-0732">Signal</keyword>
<dbReference type="SUPFAM" id="SSF53850">
    <property type="entry name" value="Periplasmic binding protein-like II"/>
    <property type="match status" value="1"/>
</dbReference>
<dbReference type="STRING" id="180197.SAMN02982919_00583"/>
<evidence type="ECO:0000256" key="1">
    <source>
        <dbReference type="SAM" id="SignalP"/>
    </source>
</evidence>
<feature type="chain" id="PRO_5011434757" description="Phosphate ABC transporter substrate-binding protein" evidence="1">
    <location>
        <begin position="22"/>
        <end position="142"/>
    </location>
</feature>
<evidence type="ECO:0000313" key="3">
    <source>
        <dbReference type="Proteomes" id="UP000199766"/>
    </source>
</evidence>
<sequence>MRSLLQRLLILLALSATPVMAADWVLVANPQSGIKALSQDEVVNIYLGRYRHLASGLTAEPIDQAADTPIRARFYRHLVNKNVAEINAYWSRLTFSGKTKPPRVATSSEQALQLVAHTQGALAYIERSQVDARVVVVFEWPE</sequence>
<accession>A0A1H9FLE4</accession>
<proteinExistence type="predicted"/>
<evidence type="ECO:0000313" key="2">
    <source>
        <dbReference type="EMBL" id="SEQ38732.1"/>
    </source>
</evidence>
<gene>
    <name evidence="2" type="ORF">SAMN02982919_00583</name>
</gene>
<feature type="signal peptide" evidence="1">
    <location>
        <begin position="1"/>
        <end position="21"/>
    </location>
</feature>
<keyword evidence="3" id="KW-1185">Reference proteome</keyword>
<organism evidence="2 3">
    <name type="scientific">Giesbergeria anulus</name>
    <dbReference type="NCBI Taxonomy" id="180197"/>
    <lineage>
        <taxon>Bacteria</taxon>
        <taxon>Pseudomonadati</taxon>
        <taxon>Pseudomonadota</taxon>
        <taxon>Betaproteobacteria</taxon>
        <taxon>Burkholderiales</taxon>
        <taxon>Comamonadaceae</taxon>
        <taxon>Giesbergeria</taxon>
    </lineage>
</organism>